<keyword evidence="2" id="KW-0808">Transferase</keyword>
<gene>
    <name evidence="2" type="ORF">JOF35_004144</name>
</gene>
<dbReference type="RefSeq" id="WP_062009861.1">
    <property type="nucleotide sequence ID" value="NZ_JAURUE010000001.1"/>
</dbReference>
<evidence type="ECO:0000313" key="3">
    <source>
        <dbReference type="Proteomes" id="UP001234880"/>
    </source>
</evidence>
<organism evidence="2 3">
    <name type="scientific">Streptomyces demainii</name>
    <dbReference type="NCBI Taxonomy" id="588122"/>
    <lineage>
        <taxon>Bacteria</taxon>
        <taxon>Bacillati</taxon>
        <taxon>Actinomycetota</taxon>
        <taxon>Actinomycetes</taxon>
        <taxon>Kitasatosporales</taxon>
        <taxon>Streptomycetaceae</taxon>
        <taxon>Streptomyces</taxon>
    </lineage>
</organism>
<evidence type="ECO:0000313" key="2">
    <source>
        <dbReference type="EMBL" id="MDP9611867.1"/>
    </source>
</evidence>
<dbReference type="InterPro" id="IPR041698">
    <property type="entry name" value="Methyltransf_25"/>
</dbReference>
<sequence>MDECIREIHAANDAAGFWEQLYRGKGSVWKDTANPLLAETARHLTPGHALDLGCGEGGDTRWLATHEWHVTAVDIAPTALQRTSRLAARNGLENSVRTEQHDLAETFPSGAFDLISAQYLQTPYAFPRASVLRRAAHALRTRL</sequence>
<dbReference type="InterPro" id="IPR029063">
    <property type="entry name" value="SAM-dependent_MTases_sf"/>
</dbReference>
<dbReference type="Proteomes" id="UP001234880">
    <property type="component" value="Unassembled WGS sequence"/>
</dbReference>
<protein>
    <submittedName>
        <fullName evidence="2">2-polyprenyl-3-methyl-5-hydroxy-6-metoxy-1, 4-benzoquinol methylase</fullName>
    </submittedName>
</protein>
<dbReference type="GO" id="GO:0008168">
    <property type="term" value="F:methyltransferase activity"/>
    <property type="evidence" value="ECO:0007669"/>
    <property type="project" value="UniProtKB-KW"/>
</dbReference>
<reference evidence="2 3" key="1">
    <citation type="submission" date="2023-07" db="EMBL/GenBank/DDBJ databases">
        <title>Sequencing the genomes of 1000 actinobacteria strains.</title>
        <authorList>
            <person name="Klenk H.-P."/>
        </authorList>
    </citation>
    <scope>NUCLEOTIDE SEQUENCE [LARGE SCALE GENOMIC DNA]</scope>
    <source>
        <strain evidence="2 3">DSM 41600</strain>
    </source>
</reference>
<dbReference type="Gene3D" id="3.40.50.150">
    <property type="entry name" value="Vaccinia Virus protein VP39"/>
    <property type="match status" value="1"/>
</dbReference>
<keyword evidence="3" id="KW-1185">Reference proteome</keyword>
<dbReference type="GO" id="GO:0032259">
    <property type="term" value="P:methylation"/>
    <property type="evidence" value="ECO:0007669"/>
    <property type="project" value="UniProtKB-KW"/>
</dbReference>
<keyword evidence="2" id="KW-0489">Methyltransferase</keyword>
<dbReference type="CDD" id="cd02440">
    <property type="entry name" value="AdoMet_MTases"/>
    <property type="match status" value="1"/>
</dbReference>
<proteinExistence type="predicted"/>
<accession>A0ABT9KTT9</accession>
<dbReference type="EMBL" id="JAURUE010000001">
    <property type="protein sequence ID" value="MDP9611867.1"/>
    <property type="molecule type" value="Genomic_DNA"/>
</dbReference>
<feature type="domain" description="Methyltransferase" evidence="1">
    <location>
        <begin position="50"/>
        <end position="140"/>
    </location>
</feature>
<dbReference type="SUPFAM" id="SSF53335">
    <property type="entry name" value="S-adenosyl-L-methionine-dependent methyltransferases"/>
    <property type="match status" value="1"/>
</dbReference>
<comment type="caution">
    <text evidence="2">The sequence shown here is derived from an EMBL/GenBank/DDBJ whole genome shotgun (WGS) entry which is preliminary data.</text>
</comment>
<dbReference type="Pfam" id="PF13649">
    <property type="entry name" value="Methyltransf_25"/>
    <property type="match status" value="1"/>
</dbReference>
<evidence type="ECO:0000259" key="1">
    <source>
        <dbReference type="Pfam" id="PF13649"/>
    </source>
</evidence>
<name>A0ABT9KTT9_9ACTN</name>